<name>A0A4U6RGP4_BRAEL</name>
<sequence length="618" mass="66089">MMMRRAPVSLEPSTFDAETRSVTAVISTGAPVARYDYQGEFDEALTISADAVDTSRAVGAPVLDNHARSSAQSVIGVVEKVWIEGKRLLAVLKFSGRSDVADVLIDIADGVLRNVSVGYTVEKFEEAKSKGGRRTKTATRWTLREVSIVPLGADPGASIRSEPEMTTAPAAATPPANDTVVPPANDTTQVQTRAEINTEIRSIARLAGCNQAWIDAQIDTGATAEAARLAAFEAMRSRSNDASTISNTSASVGTDFTDPEFRARTIGEALWARTQPAHQLSEPARQYANMSMVDIARDCLRVRGLAITGMSQAAIVTRALETTSDFPNILGDATGRSLRNAYQAAPSGLKRAARQVTARDFKARYRIMFGEAPRLEKVNEHGEYKHGAINEGAETYKVATYGKIFGITRQAIVNDDLNAFESVPRKLGQAAASTEAQLLADLLLSNNGNGPTMSDGNALFSTQHKNKASGGDLANFNGAAAADALLGTARLALRKQVGLTGVEYLTITPKYLIVPSEQETAAEKGLAIVAPTKTADFNPFSGKLELVVDPRLTSATRWYMAADPAEVDGLEYAYLEGAPGPQTTTRAGFDVDGVEIKVSLDFGAGFVDWRSWFKNDGA</sequence>
<feature type="compositionally biased region" description="Low complexity" evidence="1">
    <location>
        <begin position="166"/>
        <end position="184"/>
    </location>
</feature>
<evidence type="ECO:0000313" key="2">
    <source>
        <dbReference type="EMBL" id="TKV73347.1"/>
    </source>
</evidence>
<proteinExistence type="predicted"/>
<dbReference type="NCBIfam" id="NF045541">
    <property type="entry name" value="scaf_prot_MCP2"/>
    <property type="match status" value="1"/>
</dbReference>
<protein>
    <submittedName>
        <fullName evidence="2">Peptidase U35</fullName>
    </submittedName>
</protein>
<comment type="caution">
    <text evidence="2">The sequence shown here is derived from an EMBL/GenBank/DDBJ whole genome shotgun (WGS) entry which is preliminary data.</text>
</comment>
<feature type="region of interest" description="Disordered" evidence="1">
    <location>
        <begin position="154"/>
        <end position="184"/>
    </location>
</feature>
<evidence type="ECO:0000313" key="3">
    <source>
        <dbReference type="Proteomes" id="UP000305095"/>
    </source>
</evidence>
<accession>A0A4U6RGP4</accession>
<organism evidence="2 3">
    <name type="scientific">Bradyrhizobium elkanii</name>
    <dbReference type="NCBI Taxonomy" id="29448"/>
    <lineage>
        <taxon>Bacteria</taxon>
        <taxon>Pseudomonadati</taxon>
        <taxon>Pseudomonadota</taxon>
        <taxon>Alphaproteobacteria</taxon>
        <taxon>Hyphomicrobiales</taxon>
        <taxon>Nitrobacteraceae</taxon>
        <taxon>Bradyrhizobium</taxon>
    </lineage>
</organism>
<dbReference type="Proteomes" id="UP000305095">
    <property type="component" value="Unassembled WGS sequence"/>
</dbReference>
<dbReference type="EMBL" id="SZZP01000038">
    <property type="protein sequence ID" value="TKV73347.1"/>
    <property type="molecule type" value="Genomic_DNA"/>
</dbReference>
<reference evidence="2 3" key="1">
    <citation type="submission" date="2019-05" db="EMBL/GenBank/DDBJ databases">
        <title>Draft Genome of Bradyrhizobium elkanii strain SEMIA 938, Used in Commercial Inoculants for Lupinus spp. in Brazil.</title>
        <authorList>
            <person name="Hungria M."/>
            <person name="Delamuta J.R.M."/>
            <person name="Ribeiro R.A."/>
            <person name="Nogueira M.A."/>
        </authorList>
    </citation>
    <scope>NUCLEOTIDE SEQUENCE [LARGE SCALE GENOMIC DNA]</scope>
    <source>
        <strain evidence="2 3">Semia 938</strain>
    </source>
</reference>
<dbReference type="Pfam" id="PF25209">
    <property type="entry name" value="Phage_capsid_4"/>
    <property type="match status" value="1"/>
</dbReference>
<gene>
    <name evidence="2" type="ORF">FDV58_37745</name>
</gene>
<dbReference type="AlphaFoldDB" id="A0A4U6RGP4"/>
<evidence type="ECO:0000256" key="1">
    <source>
        <dbReference type="SAM" id="MobiDB-lite"/>
    </source>
</evidence>